<feature type="compositionally biased region" description="Basic residues" evidence="1">
    <location>
        <begin position="133"/>
        <end position="142"/>
    </location>
</feature>
<gene>
    <name evidence="2" type="ORF">MUK42_27268</name>
</gene>
<sequence>MAFSAEAANSAVSAARGSLLHKFSFPILKTWGNQRLFRCMSVDGKGEAVAAGGRSASDAARGGIRVPDASGGDERGVEEVRDKLFVHLKEAADRMKLAIPPPPPLKGGDADKKTDREAEADAERSSSSMARPCKLRTRRRGSRTPSVFERQTSASPVAAAEKRPVRLRPGSIAPEERPKFSITLTREEIDEDIYSVTGHRARRRPRKRPRVIQKQLDVHGCRRSPSTRTRFPIRGKVSPAVVPILPLFSPPQKAILCVLAPLESFDFCNDFRLQSFACSVAVLNFMNSNRAHDSFLIPPLGFTWEVAERRSKGILPPVGAGGRGRVSKAEDDGKRSRGFNGGLPPLLGWWFD</sequence>
<organism evidence="2 3">
    <name type="scientific">Musa troglodytarum</name>
    <name type="common">fe'i banana</name>
    <dbReference type="NCBI Taxonomy" id="320322"/>
    <lineage>
        <taxon>Eukaryota</taxon>
        <taxon>Viridiplantae</taxon>
        <taxon>Streptophyta</taxon>
        <taxon>Embryophyta</taxon>
        <taxon>Tracheophyta</taxon>
        <taxon>Spermatophyta</taxon>
        <taxon>Magnoliopsida</taxon>
        <taxon>Liliopsida</taxon>
        <taxon>Zingiberales</taxon>
        <taxon>Musaceae</taxon>
        <taxon>Musa</taxon>
    </lineage>
</organism>
<keyword evidence="3" id="KW-1185">Reference proteome</keyword>
<dbReference type="OrthoDB" id="769821at2759"/>
<dbReference type="Proteomes" id="UP001055439">
    <property type="component" value="Chromosome 2"/>
</dbReference>
<evidence type="ECO:0000256" key="1">
    <source>
        <dbReference type="SAM" id="MobiDB-lite"/>
    </source>
</evidence>
<dbReference type="InterPro" id="IPR012438">
    <property type="entry name" value="DUF1639"/>
</dbReference>
<feature type="compositionally biased region" description="Polar residues" evidence="1">
    <location>
        <begin position="143"/>
        <end position="155"/>
    </location>
</feature>
<feature type="region of interest" description="Disordered" evidence="1">
    <location>
        <begin position="319"/>
        <end position="339"/>
    </location>
</feature>
<reference evidence="2" key="1">
    <citation type="submission" date="2022-05" db="EMBL/GenBank/DDBJ databases">
        <title>The Musa troglodytarum L. genome provides insights into the mechanism of non-climacteric behaviour and enrichment of carotenoids.</title>
        <authorList>
            <person name="Wang J."/>
        </authorList>
    </citation>
    <scope>NUCLEOTIDE SEQUENCE</scope>
    <source>
        <tissue evidence="2">Leaf</tissue>
    </source>
</reference>
<feature type="compositionally biased region" description="Basic and acidic residues" evidence="1">
    <location>
        <begin position="108"/>
        <end position="124"/>
    </location>
</feature>
<dbReference type="AlphaFoldDB" id="A0A9E7F4Y7"/>
<name>A0A9E7F4Y7_9LILI</name>
<accession>A0A9E7F4Y7</accession>
<proteinExistence type="predicted"/>
<evidence type="ECO:0000313" key="2">
    <source>
        <dbReference type="EMBL" id="URD89063.1"/>
    </source>
</evidence>
<evidence type="ECO:0000313" key="3">
    <source>
        <dbReference type="Proteomes" id="UP001055439"/>
    </source>
</evidence>
<dbReference type="Pfam" id="PF07797">
    <property type="entry name" value="DUF1639"/>
    <property type="match status" value="1"/>
</dbReference>
<protein>
    <submittedName>
        <fullName evidence="2">Uncharacterized protein</fullName>
    </submittedName>
</protein>
<dbReference type="PANTHER" id="PTHR33130">
    <property type="entry name" value="PUTATIVE (DUF1639)-RELATED"/>
    <property type="match status" value="1"/>
</dbReference>
<feature type="region of interest" description="Disordered" evidence="1">
    <location>
        <begin position="95"/>
        <end position="173"/>
    </location>
</feature>
<dbReference type="PANTHER" id="PTHR33130:SF86">
    <property type="entry name" value="OS01G0132500 PROTEIN"/>
    <property type="match status" value="1"/>
</dbReference>
<dbReference type="EMBL" id="CP097504">
    <property type="protein sequence ID" value="URD89063.1"/>
    <property type="molecule type" value="Genomic_DNA"/>
</dbReference>